<sequence length="323" mass="36217">MEYTTLGSTGMKVSRIGLGCMSFGSGRKWMLDREEGLELIERAIDLGINFFDTANVYSTGESEEILGDALEGYDRDAQVVATKVFAEMDPDNPNASGLSRKAIEQELEASLDRLGLETIDLYQTHRWDDDTPIDETLRALDDAVRRGKVRYVGTSSMWAHQFAEALQTSERLGLERFATMQNHYNLFYREEEREMLPLCQKEGVGVIPWSPLARGVGTRPHDQIESTTRGQTDQYLEQIPYLEGGGEEINERVQELAAEKGVTMAQISLAWLLHKDWVDAPIVGTTSVEHLEEAVEALEVDLTASDIAYLEEPYEPLPIAGHE</sequence>
<dbReference type="EMBL" id="CP069188">
    <property type="protein sequence ID" value="QRV16619.1"/>
    <property type="molecule type" value="Genomic_DNA"/>
</dbReference>
<dbReference type="RefSeq" id="WP_126663670.1">
    <property type="nucleotide sequence ID" value="NZ_CP069188.1"/>
</dbReference>
<dbReference type="PANTHER" id="PTHR43364">
    <property type="entry name" value="NADH-SPECIFIC METHYLGLYOXAL REDUCTASE-RELATED"/>
    <property type="match status" value="1"/>
</dbReference>
<dbReference type="PANTHER" id="PTHR43364:SF4">
    <property type="entry name" value="NAD(P)-LINKED OXIDOREDUCTASE SUPERFAMILY PROTEIN"/>
    <property type="match status" value="1"/>
</dbReference>
<dbReference type="Proteomes" id="UP000637819">
    <property type="component" value="Chromosome"/>
</dbReference>
<dbReference type="FunFam" id="3.20.20.100:FF:000004">
    <property type="entry name" value="Oxidoreductase, aldo/keto reductase"/>
    <property type="match status" value="1"/>
</dbReference>
<accession>A0A8T8E4H3</accession>
<evidence type="ECO:0000313" key="4">
    <source>
        <dbReference type="Proteomes" id="UP000637819"/>
    </source>
</evidence>
<dbReference type="Gene3D" id="3.20.20.100">
    <property type="entry name" value="NADP-dependent oxidoreductase domain"/>
    <property type="match status" value="1"/>
</dbReference>
<dbReference type="InterPro" id="IPR023210">
    <property type="entry name" value="NADP_OxRdtase_dom"/>
</dbReference>
<keyword evidence="4" id="KW-1185">Reference proteome</keyword>
<name>A0A8T8E4H3_9EURY</name>
<dbReference type="SUPFAM" id="SSF51430">
    <property type="entry name" value="NAD(P)-linked oxidoreductase"/>
    <property type="match status" value="1"/>
</dbReference>
<keyword evidence="1" id="KW-0560">Oxidoreductase</keyword>
<dbReference type="GO" id="GO:0016491">
    <property type="term" value="F:oxidoreductase activity"/>
    <property type="evidence" value="ECO:0007669"/>
    <property type="project" value="UniProtKB-KW"/>
</dbReference>
<dbReference type="AlphaFoldDB" id="A0A8T8E4H3"/>
<dbReference type="Pfam" id="PF00248">
    <property type="entry name" value="Aldo_ket_red"/>
    <property type="match status" value="1"/>
</dbReference>
<dbReference type="CDD" id="cd19079">
    <property type="entry name" value="AKR_EcYajO-like"/>
    <property type="match status" value="1"/>
</dbReference>
<protein>
    <submittedName>
        <fullName evidence="3">Aldo/keto reductase</fullName>
    </submittedName>
</protein>
<evidence type="ECO:0000259" key="2">
    <source>
        <dbReference type="Pfam" id="PF00248"/>
    </source>
</evidence>
<dbReference type="InterPro" id="IPR036812">
    <property type="entry name" value="NAD(P)_OxRdtase_dom_sf"/>
</dbReference>
<reference evidence="3 4" key="1">
    <citation type="submission" date="2021-01" db="EMBL/GenBank/DDBJ databases">
        <title>Genome Sequence and Methylation Pattern of Haloterrigena salifodinae BOL5-1, An Extremely Halophilic Archaeon from a Bolivian Salt Mine.</title>
        <authorList>
            <person name="DasSarma P."/>
            <person name="Anton B.P."/>
            <person name="DasSarma S.L."/>
            <person name="von Ehrenheim H.A.L."/>
            <person name="Martinez F.L."/>
            <person name="Guzman D."/>
            <person name="Roberts R.J."/>
            <person name="DasSarma S."/>
        </authorList>
    </citation>
    <scope>NUCLEOTIDE SEQUENCE [LARGE SCALE GENOMIC DNA]</scope>
    <source>
        <strain evidence="3 4">BOL5-1</strain>
    </source>
</reference>
<evidence type="ECO:0000256" key="1">
    <source>
        <dbReference type="ARBA" id="ARBA00023002"/>
    </source>
</evidence>
<organism evidence="3 4">
    <name type="scientific">Haloterrigena salifodinae</name>
    <dbReference type="NCBI Taxonomy" id="2675099"/>
    <lineage>
        <taxon>Archaea</taxon>
        <taxon>Methanobacteriati</taxon>
        <taxon>Methanobacteriota</taxon>
        <taxon>Stenosarchaea group</taxon>
        <taxon>Halobacteria</taxon>
        <taxon>Halobacteriales</taxon>
        <taxon>Natrialbaceae</taxon>
        <taxon>Haloterrigena</taxon>
    </lineage>
</organism>
<evidence type="ECO:0000313" key="3">
    <source>
        <dbReference type="EMBL" id="QRV16619.1"/>
    </source>
</evidence>
<dbReference type="GeneID" id="62874861"/>
<dbReference type="OrthoDB" id="7236at2157"/>
<dbReference type="KEGG" id="hsal:JMJ58_07015"/>
<feature type="domain" description="NADP-dependent oxidoreductase" evidence="2">
    <location>
        <begin position="15"/>
        <end position="312"/>
    </location>
</feature>
<dbReference type="GO" id="GO:0005829">
    <property type="term" value="C:cytosol"/>
    <property type="evidence" value="ECO:0007669"/>
    <property type="project" value="UniProtKB-ARBA"/>
</dbReference>
<proteinExistence type="predicted"/>
<gene>
    <name evidence="3" type="ORF">JMJ58_07015</name>
</gene>
<dbReference type="InterPro" id="IPR050523">
    <property type="entry name" value="AKR_Detox_Biosynth"/>
</dbReference>